<keyword evidence="2" id="KW-1185">Reference proteome</keyword>
<evidence type="ECO:0000313" key="1">
    <source>
        <dbReference type="EMBL" id="MFA3843337.1"/>
    </source>
</evidence>
<reference evidence="1 2" key="1">
    <citation type="submission" date="2024-08" db="EMBL/GenBank/DDBJ databases">
        <title>Genome sequence of Streptomyces aureus CACIA-1.46HGO.</title>
        <authorList>
            <person name="Evangelista-Martinez Z."/>
        </authorList>
    </citation>
    <scope>NUCLEOTIDE SEQUENCE [LARGE SCALE GENOMIC DNA]</scope>
    <source>
        <strain evidence="1 2">CACIA-1.46HGO</strain>
    </source>
</reference>
<proteinExistence type="predicted"/>
<gene>
    <name evidence="1" type="ORF">ACEG43_45725</name>
</gene>
<dbReference type="EMBL" id="JBGOSP010000057">
    <property type="protein sequence ID" value="MFA3843337.1"/>
    <property type="molecule type" value="Genomic_DNA"/>
</dbReference>
<dbReference type="RefSeq" id="WP_372567165.1">
    <property type="nucleotide sequence ID" value="NZ_JBGOSP010000057.1"/>
</dbReference>
<evidence type="ECO:0000313" key="2">
    <source>
        <dbReference type="Proteomes" id="UP001571476"/>
    </source>
</evidence>
<comment type="caution">
    <text evidence="1">The sequence shown here is derived from an EMBL/GenBank/DDBJ whole genome shotgun (WGS) entry which is preliminary data.</text>
</comment>
<protein>
    <submittedName>
        <fullName evidence="1">Uncharacterized protein</fullName>
    </submittedName>
</protein>
<accession>A0ABV4SY02</accession>
<name>A0ABV4SY02_9ACTN</name>
<sequence>MPVVAFAVLMVLLSLFGARALLARAAAAEERDAAAADAAQQPAAL</sequence>
<dbReference type="Proteomes" id="UP001571476">
    <property type="component" value="Unassembled WGS sequence"/>
</dbReference>
<organism evidence="1 2">
    <name type="scientific">Streptomyces aureus</name>
    <dbReference type="NCBI Taxonomy" id="193461"/>
    <lineage>
        <taxon>Bacteria</taxon>
        <taxon>Bacillati</taxon>
        <taxon>Actinomycetota</taxon>
        <taxon>Actinomycetes</taxon>
        <taxon>Kitasatosporales</taxon>
        <taxon>Streptomycetaceae</taxon>
        <taxon>Streptomyces</taxon>
    </lineage>
</organism>